<dbReference type="AlphaFoldDB" id="A0A1Q6DTU3"/>
<comment type="caution">
    <text evidence="1">The sequence shown here is derived from an EMBL/GenBank/DDBJ whole genome shotgun (WGS) entry which is preliminary data.</text>
</comment>
<dbReference type="InParanoid" id="A0A1Q6DTU3"/>
<accession>A0A1Q6DTU3</accession>
<keyword evidence="2" id="KW-1185">Reference proteome</keyword>
<dbReference type="Proteomes" id="UP000185744">
    <property type="component" value="Unassembled WGS sequence"/>
</dbReference>
<dbReference type="STRING" id="1903181.BTN85_0245"/>
<sequence>MVRKKKLTPSGMKDEEGNYRNAHVNIHKDELQAAGFEIGDEVLVRVREGMIIIQKPGRGEEIQHEFSEE</sequence>
<protein>
    <submittedName>
        <fullName evidence="1">SymE toxin family protein</fullName>
    </submittedName>
</protein>
<reference evidence="1" key="1">
    <citation type="submission" date="2016-12" db="EMBL/GenBank/DDBJ databases">
        <title>Discovery of methanogenic haloarchaea.</title>
        <authorList>
            <person name="Sorokin D.Y."/>
            <person name="Makarova K.S."/>
            <person name="Abbas B."/>
            <person name="Ferrer M."/>
            <person name="Golyshin P.N."/>
        </authorList>
    </citation>
    <scope>NUCLEOTIDE SEQUENCE [LARGE SCALE GENOMIC DNA]</scope>
    <source>
        <strain evidence="1">HMET1</strain>
    </source>
</reference>
<gene>
    <name evidence="1" type="ORF">BTN85_0245</name>
</gene>
<evidence type="ECO:0000313" key="2">
    <source>
        <dbReference type="Proteomes" id="UP000185744"/>
    </source>
</evidence>
<organism evidence="1 2">
    <name type="scientific">Methanohalarchaeum thermophilum</name>
    <dbReference type="NCBI Taxonomy" id="1903181"/>
    <lineage>
        <taxon>Archaea</taxon>
        <taxon>Methanobacteriati</taxon>
        <taxon>Methanobacteriota</taxon>
        <taxon>Methanonatronarchaeia</taxon>
        <taxon>Methanonatronarchaeales</taxon>
        <taxon>Methanonatronarchaeaceae</taxon>
        <taxon>Candidatus Methanohalarchaeum</taxon>
    </lineage>
</organism>
<evidence type="ECO:0000313" key="1">
    <source>
        <dbReference type="EMBL" id="OKY77776.1"/>
    </source>
</evidence>
<name>A0A1Q6DTU3_METT1</name>
<proteinExistence type="predicted"/>
<dbReference type="EMBL" id="MSDW01000001">
    <property type="protein sequence ID" value="OKY77776.1"/>
    <property type="molecule type" value="Genomic_DNA"/>
</dbReference>